<evidence type="ECO:0000256" key="2">
    <source>
        <dbReference type="ARBA" id="ARBA00004370"/>
    </source>
</evidence>
<dbReference type="GO" id="GO:0016705">
    <property type="term" value="F:oxidoreductase activity, acting on paired donors, with incorporation or reduction of molecular oxygen"/>
    <property type="evidence" value="ECO:0007669"/>
    <property type="project" value="InterPro"/>
</dbReference>
<keyword evidence="10 13" id="KW-0408">Iron</keyword>
<evidence type="ECO:0000256" key="10">
    <source>
        <dbReference type="ARBA" id="ARBA00023004"/>
    </source>
</evidence>
<dbReference type="GO" id="GO:0004497">
    <property type="term" value="F:monooxygenase activity"/>
    <property type="evidence" value="ECO:0007669"/>
    <property type="project" value="UniProtKB-KW"/>
</dbReference>
<evidence type="ECO:0000256" key="5">
    <source>
        <dbReference type="ARBA" id="ARBA00022617"/>
    </source>
</evidence>
<evidence type="ECO:0000256" key="6">
    <source>
        <dbReference type="ARBA" id="ARBA00022692"/>
    </source>
</evidence>
<reference evidence="15 16" key="1">
    <citation type="submission" date="2014-04" db="EMBL/GenBank/DDBJ databases">
        <authorList>
            <consortium name="DOE Joint Genome Institute"/>
            <person name="Kuo A."/>
            <person name="Kohler A."/>
            <person name="Costa M.D."/>
            <person name="Nagy L.G."/>
            <person name="Floudas D."/>
            <person name="Copeland A."/>
            <person name="Barry K.W."/>
            <person name="Cichocki N."/>
            <person name="Veneault-Fourrey C."/>
            <person name="LaButti K."/>
            <person name="Lindquist E.A."/>
            <person name="Lipzen A."/>
            <person name="Lundell T."/>
            <person name="Morin E."/>
            <person name="Murat C."/>
            <person name="Sun H."/>
            <person name="Tunlid A."/>
            <person name="Henrissat B."/>
            <person name="Grigoriev I.V."/>
            <person name="Hibbett D.S."/>
            <person name="Martin F."/>
            <person name="Nordberg H.P."/>
            <person name="Cantor M.N."/>
            <person name="Hua S.X."/>
        </authorList>
    </citation>
    <scope>NUCLEOTIDE SEQUENCE [LARGE SCALE GENOMIC DNA]</scope>
    <source>
        <strain evidence="15 16">441</strain>
    </source>
</reference>
<dbReference type="Pfam" id="PF00067">
    <property type="entry name" value="p450"/>
    <property type="match status" value="1"/>
</dbReference>
<evidence type="ECO:0000256" key="4">
    <source>
        <dbReference type="ARBA" id="ARBA00010617"/>
    </source>
</evidence>
<keyword evidence="7 13" id="KW-0479">Metal-binding</keyword>
<dbReference type="GO" id="GO:0020037">
    <property type="term" value="F:heme binding"/>
    <property type="evidence" value="ECO:0007669"/>
    <property type="project" value="InterPro"/>
</dbReference>
<accession>A0A0D0A5Y1</accession>
<keyword evidence="5 13" id="KW-0349">Heme</keyword>
<keyword evidence="8" id="KW-1133">Transmembrane helix</keyword>
<evidence type="ECO:0000256" key="8">
    <source>
        <dbReference type="ARBA" id="ARBA00022989"/>
    </source>
</evidence>
<dbReference type="PRINTS" id="PR00463">
    <property type="entry name" value="EP450I"/>
</dbReference>
<reference evidence="16" key="2">
    <citation type="submission" date="2015-01" db="EMBL/GenBank/DDBJ databases">
        <title>Evolutionary Origins and Diversification of the Mycorrhizal Mutualists.</title>
        <authorList>
            <consortium name="DOE Joint Genome Institute"/>
            <consortium name="Mycorrhizal Genomics Consortium"/>
            <person name="Kohler A."/>
            <person name="Kuo A."/>
            <person name="Nagy L.G."/>
            <person name="Floudas D."/>
            <person name="Copeland A."/>
            <person name="Barry K.W."/>
            <person name="Cichocki N."/>
            <person name="Veneault-Fourrey C."/>
            <person name="LaButti K."/>
            <person name="Lindquist E.A."/>
            <person name="Lipzen A."/>
            <person name="Lundell T."/>
            <person name="Morin E."/>
            <person name="Murat C."/>
            <person name="Riley R."/>
            <person name="Ohm R."/>
            <person name="Sun H."/>
            <person name="Tunlid A."/>
            <person name="Henrissat B."/>
            <person name="Grigoriev I.V."/>
            <person name="Hibbett D.S."/>
            <person name="Martin F."/>
        </authorList>
    </citation>
    <scope>NUCLEOTIDE SEQUENCE [LARGE SCALE GENOMIC DNA]</scope>
    <source>
        <strain evidence="16">441</strain>
    </source>
</reference>
<evidence type="ECO:0000256" key="9">
    <source>
        <dbReference type="ARBA" id="ARBA00023002"/>
    </source>
</evidence>
<name>A0A0D0A5Y1_9AGAM</name>
<dbReference type="EMBL" id="KN833688">
    <property type="protein sequence ID" value="KIK29857.1"/>
    <property type="molecule type" value="Genomic_DNA"/>
</dbReference>
<evidence type="ECO:0008006" key="17">
    <source>
        <dbReference type="Google" id="ProtNLM"/>
    </source>
</evidence>
<evidence type="ECO:0000256" key="11">
    <source>
        <dbReference type="ARBA" id="ARBA00023033"/>
    </source>
</evidence>
<dbReference type="PRINTS" id="PR00385">
    <property type="entry name" value="P450"/>
</dbReference>
<dbReference type="InterPro" id="IPR001128">
    <property type="entry name" value="Cyt_P450"/>
</dbReference>
<feature type="binding site" description="axial binding residue" evidence="13">
    <location>
        <position position="503"/>
    </location>
    <ligand>
        <name>heme</name>
        <dbReference type="ChEBI" id="CHEBI:30413"/>
    </ligand>
    <ligandPart>
        <name>Fe</name>
        <dbReference type="ChEBI" id="CHEBI:18248"/>
    </ligandPart>
</feature>
<comment type="cofactor">
    <cofactor evidence="1 13">
        <name>heme</name>
        <dbReference type="ChEBI" id="CHEBI:30413"/>
    </cofactor>
</comment>
<evidence type="ECO:0000256" key="13">
    <source>
        <dbReference type="PIRSR" id="PIRSR602401-1"/>
    </source>
</evidence>
<comment type="similarity">
    <text evidence="4 14">Belongs to the cytochrome P450 family.</text>
</comment>
<keyword evidence="12" id="KW-0472">Membrane</keyword>
<evidence type="ECO:0000313" key="16">
    <source>
        <dbReference type="Proteomes" id="UP000054018"/>
    </source>
</evidence>
<evidence type="ECO:0000256" key="1">
    <source>
        <dbReference type="ARBA" id="ARBA00001971"/>
    </source>
</evidence>
<dbReference type="Gene3D" id="1.10.630.10">
    <property type="entry name" value="Cytochrome P450"/>
    <property type="match status" value="1"/>
</dbReference>
<dbReference type="InterPro" id="IPR050121">
    <property type="entry name" value="Cytochrome_P450_monoxygenase"/>
</dbReference>
<dbReference type="Proteomes" id="UP000054018">
    <property type="component" value="Unassembled WGS sequence"/>
</dbReference>
<evidence type="ECO:0000256" key="14">
    <source>
        <dbReference type="RuleBase" id="RU000461"/>
    </source>
</evidence>
<evidence type="ECO:0000256" key="12">
    <source>
        <dbReference type="ARBA" id="ARBA00023136"/>
    </source>
</evidence>
<dbReference type="AlphaFoldDB" id="A0A0D0A5Y1"/>
<keyword evidence="9 14" id="KW-0560">Oxidoreductase</keyword>
<dbReference type="SUPFAM" id="SSF48264">
    <property type="entry name" value="Cytochrome P450"/>
    <property type="match status" value="1"/>
</dbReference>
<dbReference type="InterPro" id="IPR002401">
    <property type="entry name" value="Cyt_P450_E_grp-I"/>
</dbReference>
<dbReference type="PANTHER" id="PTHR24305">
    <property type="entry name" value="CYTOCHROME P450"/>
    <property type="match status" value="1"/>
</dbReference>
<dbReference type="GO" id="GO:0016020">
    <property type="term" value="C:membrane"/>
    <property type="evidence" value="ECO:0007669"/>
    <property type="project" value="UniProtKB-SubCell"/>
</dbReference>
<evidence type="ECO:0000256" key="3">
    <source>
        <dbReference type="ARBA" id="ARBA00004721"/>
    </source>
</evidence>
<dbReference type="InterPro" id="IPR017972">
    <property type="entry name" value="Cyt_P450_CS"/>
</dbReference>
<keyword evidence="11 14" id="KW-0503">Monooxygenase</keyword>
<dbReference type="OrthoDB" id="1470350at2759"/>
<dbReference type="GO" id="GO:0005506">
    <property type="term" value="F:iron ion binding"/>
    <property type="evidence" value="ECO:0007669"/>
    <property type="project" value="InterPro"/>
</dbReference>
<dbReference type="PANTHER" id="PTHR24305:SF166">
    <property type="entry name" value="CYTOCHROME P450 12A4, MITOCHONDRIAL-RELATED"/>
    <property type="match status" value="1"/>
</dbReference>
<organism evidence="15 16">
    <name type="scientific">Pisolithus microcarpus 441</name>
    <dbReference type="NCBI Taxonomy" id="765257"/>
    <lineage>
        <taxon>Eukaryota</taxon>
        <taxon>Fungi</taxon>
        <taxon>Dikarya</taxon>
        <taxon>Basidiomycota</taxon>
        <taxon>Agaricomycotina</taxon>
        <taxon>Agaricomycetes</taxon>
        <taxon>Agaricomycetidae</taxon>
        <taxon>Boletales</taxon>
        <taxon>Sclerodermatineae</taxon>
        <taxon>Pisolithaceae</taxon>
        <taxon>Pisolithus</taxon>
    </lineage>
</organism>
<keyword evidence="16" id="KW-1185">Reference proteome</keyword>
<sequence length="565" mass="62599">MYYLTASFSVVSHTIMGPDLYSVLLTVHSSLARSTVLIGAASVIATIWALRGALRVARRTFRTTRLRGPPRTDLVFGVSKQIIESTDTAALYEAWAGKYGAVYEVPTTLGGRKIMISDTRALTHYFSKETWSYVLTSETRLIIRRTLGPGILWAQGEDYKRQRKSLTPAFSQAAIRKFTPIFYNSTHKAKVAWDAMIDASGSDSIVIKVQSWINHISLDSIGLACFSHDFGSLDGKPASVTAVLDMIASSPKPSAVDIGFFLLSEVFSFFTYLPATRTKLFHELQQTMEDISKELLARIKKEKEEGVLDENEERSIIGMLMKANGSNSDLQSSPEEVLAQMKILLAAGYETTAIAITWALLELARNPDIQHKLRQELLAFGEEPTYNQLQSSLPYLDAVVHEALRLHPPVADFIRVAVENDIIPVSESVITKSGEAVNSISVARGTLVGIPISSINTSVSIWGSDAKVFRPERWLTEDGIPKKAQDIQAYRHLLTFSDGPRTCIGKGFALTEFKVVISVLVRSFVFELRDGPDTRVELVIGMLPRPRIVGEQGVDVPLRVRRYEG</sequence>
<gene>
    <name evidence="15" type="ORF">PISMIDRAFT_671816</name>
</gene>
<keyword evidence="6" id="KW-0812">Transmembrane</keyword>
<comment type="subcellular location">
    <subcellularLocation>
        <location evidence="2">Membrane</location>
    </subcellularLocation>
</comment>
<protein>
    <recommendedName>
        <fullName evidence="17">Cytochrome P450</fullName>
    </recommendedName>
</protein>
<evidence type="ECO:0000313" key="15">
    <source>
        <dbReference type="EMBL" id="KIK29857.1"/>
    </source>
</evidence>
<dbReference type="PROSITE" id="PS00086">
    <property type="entry name" value="CYTOCHROME_P450"/>
    <property type="match status" value="1"/>
</dbReference>
<evidence type="ECO:0000256" key="7">
    <source>
        <dbReference type="ARBA" id="ARBA00022723"/>
    </source>
</evidence>
<comment type="pathway">
    <text evidence="3">Secondary metabolite biosynthesis; terpenoid biosynthesis.</text>
</comment>
<proteinExistence type="inferred from homology"/>
<dbReference type="InterPro" id="IPR036396">
    <property type="entry name" value="Cyt_P450_sf"/>
</dbReference>
<dbReference type="HOGENOM" id="CLU_001570_5_11_1"/>
<dbReference type="STRING" id="765257.A0A0D0A5Y1"/>